<dbReference type="PROSITE" id="PS00409">
    <property type="entry name" value="PROKAR_NTER_METHYL"/>
    <property type="match status" value="1"/>
</dbReference>
<evidence type="ECO:0000313" key="12">
    <source>
        <dbReference type="EMBL" id="SDZ89191.1"/>
    </source>
</evidence>
<evidence type="ECO:0000256" key="7">
    <source>
        <dbReference type="ARBA" id="ARBA00022989"/>
    </source>
</evidence>
<keyword evidence="6" id="KW-0812">Transmembrane</keyword>
<dbReference type="InterPro" id="IPR022346">
    <property type="entry name" value="T2SS_GspH"/>
</dbReference>
<dbReference type="InterPro" id="IPR012902">
    <property type="entry name" value="N_methyl_site"/>
</dbReference>
<dbReference type="Pfam" id="PF07963">
    <property type="entry name" value="N_methyl"/>
    <property type="match status" value="1"/>
</dbReference>
<keyword evidence="8" id="KW-0472">Membrane</keyword>
<dbReference type="EMBL" id="FNQM01000002">
    <property type="protein sequence ID" value="SDZ89191.1"/>
    <property type="molecule type" value="Genomic_DNA"/>
</dbReference>
<evidence type="ECO:0000256" key="3">
    <source>
        <dbReference type="ARBA" id="ARBA00022475"/>
    </source>
</evidence>
<keyword evidence="7" id="KW-1133">Transmembrane helix</keyword>
<name>A0A1H3WR10_9RHOB</name>
<evidence type="ECO:0000256" key="10">
    <source>
        <dbReference type="ARBA" id="ARBA00030775"/>
    </source>
</evidence>
<dbReference type="GO" id="GO:0015628">
    <property type="term" value="P:protein secretion by the type II secretion system"/>
    <property type="evidence" value="ECO:0007669"/>
    <property type="project" value="InterPro"/>
</dbReference>
<dbReference type="OrthoDB" id="8481584at2"/>
<evidence type="ECO:0000313" key="13">
    <source>
        <dbReference type="Proteomes" id="UP000198703"/>
    </source>
</evidence>
<keyword evidence="5" id="KW-0997">Cell inner membrane</keyword>
<protein>
    <recommendedName>
        <fullName evidence="2">Type II secretion system protein H</fullName>
    </recommendedName>
    <alternativeName>
        <fullName evidence="10">General secretion pathway protein H</fullName>
    </alternativeName>
</protein>
<dbReference type="InterPro" id="IPR045584">
    <property type="entry name" value="Pilin-like"/>
</dbReference>
<comment type="similarity">
    <text evidence="9">Belongs to the GSP H family.</text>
</comment>
<evidence type="ECO:0000256" key="9">
    <source>
        <dbReference type="ARBA" id="ARBA00025772"/>
    </source>
</evidence>
<evidence type="ECO:0000256" key="5">
    <source>
        <dbReference type="ARBA" id="ARBA00022519"/>
    </source>
</evidence>
<gene>
    <name evidence="12" type="ORF">SAMN05444370_10267</name>
</gene>
<evidence type="ECO:0000259" key="11">
    <source>
        <dbReference type="Pfam" id="PF12019"/>
    </source>
</evidence>
<evidence type="ECO:0000256" key="8">
    <source>
        <dbReference type="ARBA" id="ARBA00023136"/>
    </source>
</evidence>
<keyword evidence="4" id="KW-0488">Methylation</keyword>
<evidence type="ECO:0000256" key="6">
    <source>
        <dbReference type="ARBA" id="ARBA00022692"/>
    </source>
</evidence>
<dbReference type="Pfam" id="PF12019">
    <property type="entry name" value="GspH"/>
    <property type="match status" value="1"/>
</dbReference>
<evidence type="ECO:0000256" key="2">
    <source>
        <dbReference type="ARBA" id="ARBA00021549"/>
    </source>
</evidence>
<proteinExistence type="inferred from homology"/>
<dbReference type="AlphaFoldDB" id="A0A1H3WR10"/>
<dbReference type="GO" id="GO:0015627">
    <property type="term" value="C:type II protein secretion system complex"/>
    <property type="evidence" value="ECO:0007669"/>
    <property type="project" value="InterPro"/>
</dbReference>
<dbReference type="Proteomes" id="UP000198703">
    <property type="component" value="Unassembled WGS sequence"/>
</dbReference>
<reference evidence="12 13" key="1">
    <citation type="submission" date="2016-10" db="EMBL/GenBank/DDBJ databases">
        <authorList>
            <person name="de Groot N.N."/>
        </authorList>
    </citation>
    <scope>NUCLEOTIDE SEQUENCE [LARGE SCALE GENOMIC DNA]</scope>
    <source>
        <strain evidence="12 13">DSM 15345</strain>
    </source>
</reference>
<dbReference type="GO" id="GO:0005886">
    <property type="term" value="C:plasma membrane"/>
    <property type="evidence" value="ECO:0007669"/>
    <property type="project" value="UniProtKB-SubCell"/>
</dbReference>
<keyword evidence="13" id="KW-1185">Reference proteome</keyword>
<dbReference type="NCBIfam" id="TIGR02532">
    <property type="entry name" value="IV_pilin_GFxxxE"/>
    <property type="match status" value="1"/>
</dbReference>
<dbReference type="STRING" id="89524.SAMN05444370_10267"/>
<sequence>MSAIAEPRTRAAGFTLLEMLVALAVVALLAAAAPRFVAPGAGGLDRATRLVAGELRAARAQAIERGAPAAVTFDVESGALRRTGAEAAFLPEDVSLSLVTAAEAEALMGAPGVVFFAEGGATGGAVTLARGGASATVAVRWLTGAVRVE</sequence>
<accession>A0A1H3WR10</accession>
<evidence type="ECO:0000256" key="1">
    <source>
        <dbReference type="ARBA" id="ARBA00004377"/>
    </source>
</evidence>
<organism evidence="12 13">
    <name type="scientific">Rubrimonas cliftonensis</name>
    <dbReference type="NCBI Taxonomy" id="89524"/>
    <lineage>
        <taxon>Bacteria</taxon>
        <taxon>Pseudomonadati</taxon>
        <taxon>Pseudomonadota</taxon>
        <taxon>Alphaproteobacteria</taxon>
        <taxon>Rhodobacterales</taxon>
        <taxon>Paracoccaceae</taxon>
        <taxon>Rubrimonas</taxon>
    </lineage>
</organism>
<dbReference type="RefSeq" id="WP_093248318.1">
    <property type="nucleotide sequence ID" value="NZ_FNQM01000002.1"/>
</dbReference>
<dbReference type="SUPFAM" id="SSF54523">
    <property type="entry name" value="Pili subunits"/>
    <property type="match status" value="1"/>
</dbReference>
<keyword evidence="3" id="KW-1003">Cell membrane</keyword>
<comment type="subcellular location">
    <subcellularLocation>
        <location evidence="1">Cell inner membrane</location>
        <topology evidence="1">Single-pass membrane protein</topology>
    </subcellularLocation>
</comment>
<feature type="domain" description="General secretion pathway GspH" evidence="11">
    <location>
        <begin position="47"/>
        <end position="141"/>
    </location>
</feature>
<evidence type="ECO:0000256" key="4">
    <source>
        <dbReference type="ARBA" id="ARBA00022481"/>
    </source>
</evidence>